<name>A0AAN7W6M4_9PEZI</name>
<reference evidence="1" key="1">
    <citation type="submission" date="2023-08" db="EMBL/GenBank/DDBJ databases">
        <title>Black Yeasts Isolated from many extreme environments.</title>
        <authorList>
            <person name="Coleine C."/>
            <person name="Stajich J.E."/>
            <person name="Selbmann L."/>
        </authorList>
    </citation>
    <scope>NUCLEOTIDE SEQUENCE</scope>
    <source>
        <strain evidence="1">CCFEE 5810</strain>
    </source>
</reference>
<gene>
    <name evidence="1" type="ORF">LTR97_008997</name>
</gene>
<accession>A0AAN7W6M4</accession>
<dbReference type="Proteomes" id="UP001310594">
    <property type="component" value="Unassembled WGS sequence"/>
</dbReference>
<dbReference type="AlphaFoldDB" id="A0AAN7W6M4"/>
<proteinExistence type="predicted"/>
<evidence type="ECO:0008006" key="3">
    <source>
        <dbReference type="Google" id="ProtNLM"/>
    </source>
</evidence>
<sequence length="230" mass="25509">MADIAFGVVGVAGLAIQLADSVKKLQAFIVLVKDAPAELQELIEYINTSREWLGSITSTVVPAIDPALTSRCEGLCRKAVEKIAVVARELEQGMQTKKRRTAMKLAWNADGMERLRKRLDSSKLDLHLAHSIFESEQMRAEILHQGRVSRDTMADLNLEAYTRHQDLQQGVLQSINNGRQSTQQSFDRLHSGQSVLQQEMQTSLFAQQKNLSGLRTGQAGMEQALHTGQA</sequence>
<evidence type="ECO:0000313" key="1">
    <source>
        <dbReference type="EMBL" id="KAK5695489.1"/>
    </source>
</evidence>
<comment type="caution">
    <text evidence="1">The sequence shown here is derived from an EMBL/GenBank/DDBJ whole genome shotgun (WGS) entry which is preliminary data.</text>
</comment>
<evidence type="ECO:0000313" key="2">
    <source>
        <dbReference type="Proteomes" id="UP001310594"/>
    </source>
</evidence>
<organism evidence="1 2">
    <name type="scientific">Elasticomyces elasticus</name>
    <dbReference type="NCBI Taxonomy" id="574655"/>
    <lineage>
        <taxon>Eukaryota</taxon>
        <taxon>Fungi</taxon>
        <taxon>Dikarya</taxon>
        <taxon>Ascomycota</taxon>
        <taxon>Pezizomycotina</taxon>
        <taxon>Dothideomycetes</taxon>
        <taxon>Dothideomycetidae</taxon>
        <taxon>Mycosphaerellales</taxon>
        <taxon>Teratosphaeriaceae</taxon>
        <taxon>Elasticomyces</taxon>
    </lineage>
</organism>
<dbReference type="EMBL" id="JAVRQU010000014">
    <property type="protein sequence ID" value="KAK5695489.1"/>
    <property type="molecule type" value="Genomic_DNA"/>
</dbReference>
<protein>
    <recommendedName>
        <fullName evidence="3">Fungal N-terminal domain-containing protein</fullName>
    </recommendedName>
</protein>